<proteinExistence type="predicted"/>
<dbReference type="AlphaFoldDB" id="A0A225CBX3"/>
<protein>
    <submittedName>
        <fullName evidence="1">Uncharacterized protein</fullName>
    </submittedName>
</protein>
<evidence type="ECO:0000313" key="1">
    <source>
        <dbReference type="EMBL" id="OQJ64019.1"/>
    </source>
</evidence>
<dbReference type="EMBL" id="MZMQ01000001">
    <property type="protein sequence ID" value="OQJ64019.1"/>
    <property type="molecule type" value="Genomic_DNA"/>
</dbReference>
<keyword evidence="2" id="KW-1185">Reference proteome</keyword>
<name>A0A225CBX3_9MICO</name>
<gene>
    <name evidence="1" type="ORF">B5P24_13940</name>
</gene>
<evidence type="ECO:0000313" key="2">
    <source>
        <dbReference type="Proteomes" id="UP000215316"/>
    </source>
</evidence>
<dbReference type="RefSeq" id="WP_094130672.1">
    <property type="nucleotide sequence ID" value="NZ_CP040788.1"/>
</dbReference>
<dbReference type="OrthoDB" id="6966152at2"/>
<comment type="caution">
    <text evidence="1">The sequence shown here is derived from an EMBL/GenBank/DDBJ whole genome shotgun (WGS) entry which is preliminary data.</text>
</comment>
<dbReference type="Proteomes" id="UP000215316">
    <property type="component" value="Unassembled WGS sequence"/>
</dbReference>
<organism evidence="1 2">
    <name type="scientific">Clavibacter tessellarius</name>
    <dbReference type="NCBI Taxonomy" id="31965"/>
    <lineage>
        <taxon>Bacteria</taxon>
        <taxon>Bacillati</taxon>
        <taxon>Actinomycetota</taxon>
        <taxon>Actinomycetes</taxon>
        <taxon>Micrococcales</taxon>
        <taxon>Microbacteriaceae</taxon>
        <taxon>Clavibacter</taxon>
    </lineage>
</organism>
<reference evidence="1" key="1">
    <citation type="submission" date="2017-08" db="EMBL/GenBank/DDBJ databases">
        <title>Genomes of multiple Clavibacter strains from different subspecies.</title>
        <authorList>
            <person name="Yuan X.-K."/>
            <person name="Li X.-S."/>
            <person name="Nie J."/>
            <person name="De Boer S.H."/>
        </authorList>
    </citation>
    <scope>NUCLEOTIDE SEQUENCE [LARGE SCALE GENOMIC DNA]</scope>
    <source>
        <strain evidence="1">ATCC 33566</strain>
    </source>
</reference>
<sequence>MRLGKSSDSSGCTNVYEISNEIESVFPFLEEKYAHVDVEVFVVFRCFPGPHRRKATRRYVKSERVLYIDLHFDEEILKHASGDEQRAAISCGFLTYLSGSLSNYEFSELHVEKFMSDLREACEGIGWRTDCPPESVLPDARGRGR</sequence>
<accession>A0A225CBX3</accession>